<proteinExistence type="predicted"/>
<dbReference type="AlphaFoldDB" id="A0A381R7V2"/>
<evidence type="ECO:0000256" key="1">
    <source>
        <dbReference type="SAM" id="Phobius"/>
    </source>
</evidence>
<reference evidence="2" key="1">
    <citation type="submission" date="2018-05" db="EMBL/GenBank/DDBJ databases">
        <authorList>
            <person name="Lanie J.A."/>
            <person name="Ng W.-L."/>
            <person name="Kazmierczak K.M."/>
            <person name="Andrzejewski T.M."/>
            <person name="Davidsen T.M."/>
            <person name="Wayne K.J."/>
            <person name="Tettelin H."/>
            <person name="Glass J.I."/>
            <person name="Rusch D."/>
            <person name="Podicherti R."/>
            <person name="Tsui H.-C.T."/>
            <person name="Winkler M.E."/>
        </authorList>
    </citation>
    <scope>NUCLEOTIDE SEQUENCE</scope>
</reference>
<organism evidence="2">
    <name type="scientific">marine metagenome</name>
    <dbReference type="NCBI Taxonomy" id="408172"/>
    <lineage>
        <taxon>unclassified sequences</taxon>
        <taxon>metagenomes</taxon>
        <taxon>ecological metagenomes</taxon>
    </lineage>
</organism>
<dbReference type="EMBL" id="UINC01001738">
    <property type="protein sequence ID" value="SUZ87752.1"/>
    <property type="molecule type" value="Genomic_DNA"/>
</dbReference>
<evidence type="ECO:0000313" key="2">
    <source>
        <dbReference type="EMBL" id="SUZ87752.1"/>
    </source>
</evidence>
<keyword evidence="1" id="KW-0812">Transmembrane</keyword>
<protein>
    <submittedName>
        <fullName evidence="2">Uncharacterized protein</fullName>
    </submittedName>
</protein>
<accession>A0A381R7V2</accession>
<feature type="transmembrane region" description="Helical" evidence="1">
    <location>
        <begin position="21"/>
        <end position="39"/>
    </location>
</feature>
<gene>
    <name evidence="2" type="ORF">METZ01_LOCUS40606</name>
</gene>
<name>A0A381R7V2_9ZZZZ</name>
<keyword evidence="1" id="KW-1133">Transmembrane helix</keyword>
<sequence>MLICFDYDKMENELKLLKHRIFNIKINIFFVCSGLLWIFSPNGIDAVESYSRDSAHRGVVDLAPYQIYPENRMGNGIYLNKKLLATHPQRVILNIVSIKDTESHVYLFRGENGVLGLNIVKGETDGEARFWQVDPEFYQYSNNTTGIKRIFRIFRNDVKPVLPFLRTGSGVSTSATHAVFYHVSNSKEITYLNASGQEITGRIYTFRLHVINRKLDGFKSIFNLQIQDVSYSLKLVWENEHSVSYKLANGKKHTVDLLKYVPELF</sequence>
<keyword evidence="1" id="KW-0472">Membrane</keyword>